<dbReference type="EMBL" id="JABAIK010000005">
    <property type="protein sequence ID" value="NLS12677.1"/>
    <property type="molecule type" value="Genomic_DNA"/>
</dbReference>
<keyword evidence="7" id="KW-1185">Reference proteome</keyword>
<proteinExistence type="inferred from homology"/>
<dbReference type="Gene3D" id="3.40.50.300">
    <property type="entry name" value="P-loop containing nucleotide triphosphate hydrolases"/>
    <property type="match status" value="1"/>
</dbReference>
<dbReference type="InterPro" id="IPR027417">
    <property type="entry name" value="P-loop_NTPase"/>
</dbReference>
<dbReference type="PROSITE" id="PS50893">
    <property type="entry name" value="ABC_TRANSPORTER_2"/>
    <property type="match status" value="1"/>
</dbReference>
<feature type="domain" description="ABC transporter" evidence="5">
    <location>
        <begin position="1"/>
        <end position="218"/>
    </location>
</feature>
<dbReference type="InterPro" id="IPR017911">
    <property type="entry name" value="MacB-like_ATP-bd"/>
</dbReference>
<dbReference type="GO" id="GO:0022857">
    <property type="term" value="F:transmembrane transporter activity"/>
    <property type="evidence" value="ECO:0007669"/>
    <property type="project" value="UniProtKB-ARBA"/>
</dbReference>
<dbReference type="AlphaFoldDB" id="A0A7X8TQC5"/>
<comment type="similarity">
    <text evidence="4">Belongs to the ABC transporter superfamily. Macrolide exporter (TC 3.A.1.122) family.</text>
</comment>
<dbReference type="SUPFAM" id="SSF52540">
    <property type="entry name" value="P-loop containing nucleoside triphosphate hydrolases"/>
    <property type="match status" value="1"/>
</dbReference>
<evidence type="ECO:0000256" key="4">
    <source>
        <dbReference type="ARBA" id="ARBA00038388"/>
    </source>
</evidence>
<dbReference type="GO" id="GO:1902495">
    <property type="term" value="C:transmembrane transporter complex"/>
    <property type="evidence" value="ECO:0007669"/>
    <property type="project" value="UniProtKB-ARBA"/>
</dbReference>
<evidence type="ECO:0000259" key="5">
    <source>
        <dbReference type="PROSITE" id="PS50893"/>
    </source>
</evidence>
<dbReference type="InterPro" id="IPR003439">
    <property type="entry name" value="ABC_transporter-like_ATP-bd"/>
</dbReference>
<evidence type="ECO:0000256" key="1">
    <source>
        <dbReference type="ARBA" id="ARBA00022448"/>
    </source>
</evidence>
<keyword evidence="2" id="KW-0547">Nucleotide-binding</keyword>
<dbReference type="Proteomes" id="UP000535589">
    <property type="component" value="Unassembled WGS sequence"/>
</dbReference>
<name>A0A7X8TQC5_9VIBR</name>
<protein>
    <submittedName>
        <fullName evidence="6">ABC transporter ATP-binding protein</fullName>
    </submittedName>
</protein>
<sequence length="218" mass="23914">MMAGEPFWVLKEIDLTVKQGEMVAIMGPSGSGKSTLMNLIGCLMTPKHGQVELLGNSTKGMSRGELACLRRDHIGFVFQQFNLLARTSALDNVTMPLMYQDVKVTDANLRAAECLTAVGLAEKMQHHPSQLSGGQQQRVAIARALINRPSIILADEPTGALDSQTSDEIMTLFRQLNRNGQTVVLVTHELEVAQQADRIIMVRDGKIQHGAYIKESMV</sequence>
<evidence type="ECO:0000313" key="7">
    <source>
        <dbReference type="Proteomes" id="UP000535589"/>
    </source>
</evidence>
<dbReference type="PANTHER" id="PTHR42798">
    <property type="entry name" value="LIPOPROTEIN-RELEASING SYSTEM ATP-BINDING PROTEIN LOLD"/>
    <property type="match status" value="1"/>
</dbReference>
<comment type="caution">
    <text evidence="6">The sequence shown here is derived from an EMBL/GenBank/DDBJ whole genome shotgun (WGS) entry which is preliminary data.</text>
</comment>
<dbReference type="GO" id="GO:0016887">
    <property type="term" value="F:ATP hydrolysis activity"/>
    <property type="evidence" value="ECO:0007669"/>
    <property type="project" value="InterPro"/>
</dbReference>
<evidence type="ECO:0000313" key="6">
    <source>
        <dbReference type="EMBL" id="NLS12677.1"/>
    </source>
</evidence>
<organism evidence="6 7">
    <name type="scientific">Vibrio agarilyticus</name>
    <dbReference type="NCBI Taxonomy" id="2726741"/>
    <lineage>
        <taxon>Bacteria</taxon>
        <taxon>Pseudomonadati</taxon>
        <taxon>Pseudomonadota</taxon>
        <taxon>Gammaproteobacteria</taxon>
        <taxon>Vibrionales</taxon>
        <taxon>Vibrionaceae</taxon>
        <taxon>Vibrio</taxon>
    </lineage>
</organism>
<evidence type="ECO:0000256" key="3">
    <source>
        <dbReference type="ARBA" id="ARBA00022840"/>
    </source>
</evidence>
<dbReference type="CDD" id="cd03255">
    <property type="entry name" value="ABC_MJ0796_LolCDE_FtsE"/>
    <property type="match status" value="1"/>
</dbReference>
<dbReference type="GO" id="GO:0005524">
    <property type="term" value="F:ATP binding"/>
    <property type="evidence" value="ECO:0007669"/>
    <property type="project" value="UniProtKB-KW"/>
</dbReference>
<dbReference type="SMART" id="SM00382">
    <property type="entry name" value="AAA"/>
    <property type="match status" value="1"/>
</dbReference>
<dbReference type="PROSITE" id="PS00211">
    <property type="entry name" value="ABC_TRANSPORTER_1"/>
    <property type="match status" value="1"/>
</dbReference>
<dbReference type="InterPro" id="IPR017871">
    <property type="entry name" value="ABC_transporter-like_CS"/>
</dbReference>
<dbReference type="PANTHER" id="PTHR42798:SF2">
    <property type="entry name" value="ABC TRANSPORTER ATP-BINDING PROTEIN MG467-RELATED"/>
    <property type="match status" value="1"/>
</dbReference>
<keyword evidence="3 6" id="KW-0067">ATP-binding</keyword>
<keyword evidence="1" id="KW-0813">Transport</keyword>
<dbReference type="InterPro" id="IPR003593">
    <property type="entry name" value="AAA+_ATPase"/>
</dbReference>
<dbReference type="FunFam" id="3.40.50.300:FF:000032">
    <property type="entry name" value="Export ABC transporter ATP-binding protein"/>
    <property type="match status" value="1"/>
</dbReference>
<evidence type="ECO:0000256" key="2">
    <source>
        <dbReference type="ARBA" id="ARBA00022741"/>
    </source>
</evidence>
<accession>A0A7X8TQC5</accession>
<gene>
    <name evidence="6" type="ORF">HGP28_07130</name>
</gene>
<dbReference type="Pfam" id="PF00005">
    <property type="entry name" value="ABC_tran"/>
    <property type="match status" value="1"/>
</dbReference>
<reference evidence="6 7" key="1">
    <citation type="submission" date="2020-04" db="EMBL/GenBank/DDBJ databases">
        <title>Vibrio sp. SM6, a novel species isolated from seawater.</title>
        <authorList>
            <person name="Wang X."/>
        </authorList>
    </citation>
    <scope>NUCLEOTIDE SEQUENCE [LARGE SCALE GENOMIC DNA]</scope>
    <source>
        <strain evidence="6 7">SM6</strain>
    </source>
</reference>